<reference evidence="1" key="1">
    <citation type="journal article" date="2015" name="Nature">
        <title>Complex archaea that bridge the gap between prokaryotes and eukaryotes.</title>
        <authorList>
            <person name="Spang A."/>
            <person name="Saw J.H."/>
            <person name="Jorgensen S.L."/>
            <person name="Zaremba-Niedzwiedzka K."/>
            <person name="Martijn J."/>
            <person name="Lind A.E."/>
            <person name="van Eijk R."/>
            <person name="Schleper C."/>
            <person name="Guy L."/>
            <person name="Ettema T.J."/>
        </authorList>
    </citation>
    <scope>NUCLEOTIDE SEQUENCE</scope>
</reference>
<accession>A0A0F9NZ95</accession>
<name>A0A0F9NZ95_9ZZZZ</name>
<gene>
    <name evidence="1" type="ORF">LCGC14_1201090</name>
</gene>
<protein>
    <submittedName>
        <fullName evidence="1">Uncharacterized protein</fullName>
    </submittedName>
</protein>
<dbReference type="AlphaFoldDB" id="A0A0F9NZ95"/>
<dbReference type="EMBL" id="LAZR01006172">
    <property type="protein sequence ID" value="KKM94165.1"/>
    <property type="molecule type" value="Genomic_DNA"/>
</dbReference>
<sequence>MRRTIRNLLRGAATILEIAPGTRTGSIGVWNVDRDDAEALRGDWERVGKDLEKAIGEALCQQP</sequence>
<organism evidence="1">
    <name type="scientific">marine sediment metagenome</name>
    <dbReference type="NCBI Taxonomy" id="412755"/>
    <lineage>
        <taxon>unclassified sequences</taxon>
        <taxon>metagenomes</taxon>
        <taxon>ecological metagenomes</taxon>
    </lineage>
</organism>
<evidence type="ECO:0000313" key="1">
    <source>
        <dbReference type="EMBL" id="KKM94165.1"/>
    </source>
</evidence>
<proteinExistence type="predicted"/>
<comment type="caution">
    <text evidence="1">The sequence shown here is derived from an EMBL/GenBank/DDBJ whole genome shotgun (WGS) entry which is preliminary data.</text>
</comment>